<accession>A0A9N8DSM1</accession>
<feature type="transmembrane region" description="Helical" evidence="6">
    <location>
        <begin position="213"/>
        <end position="234"/>
    </location>
</feature>
<evidence type="ECO:0000313" key="9">
    <source>
        <dbReference type="EMBL" id="CAB9506041.1"/>
    </source>
</evidence>
<feature type="domain" description="Sugar phosphate transporter" evidence="8">
    <location>
        <begin position="98"/>
        <end position="390"/>
    </location>
</feature>
<feature type="transmembrane region" description="Helical" evidence="6">
    <location>
        <begin position="95"/>
        <end position="115"/>
    </location>
</feature>
<dbReference type="PANTHER" id="PTHR11132">
    <property type="entry name" value="SOLUTE CARRIER FAMILY 35"/>
    <property type="match status" value="1"/>
</dbReference>
<comment type="caution">
    <text evidence="9">The sequence shown here is derived from an EMBL/GenBank/DDBJ whole genome shotgun (WGS) entry which is preliminary data.</text>
</comment>
<protein>
    <submittedName>
        <fullName evidence="9">Triose phosphate/phosphate translocator, chloroplastic</fullName>
    </submittedName>
</protein>
<evidence type="ECO:0000256" key="1">
    <source>
        <dbReference type="ARBA" id="ARBA00004141"/>
    </source>
</evidence>
<feature type="transmembrane region" description="Helical" evidence="6">
    <location>
        <begin position="374"/>
        <end position="392"/>
    </location>
</feature>
<sequence>MMGWTNRAVVLAAACSCLLTAQAFQGRASSVLLRPRQVRLGGSPFFICTTGRRTVKASITNNWAGSSSDNNEPRKETPARRMRRRKVKIYNKKKVRATAILFSLWYILSVAYNIFSKRALNMAPELAWTAAFLQLALGLTYVFPVWVSGLRAPPQVSNKDIRRRILPVALLHALVHVGGVISMGAGAVSFTYIVKATEPAVSALLSAVFLKSFLPLPVYLTLVPVIAGVSLASVSELTFSWKSFQYAMMSNLASASRGIVSKKTMTNRVGKNLTSANLYAILTILATIVLFPVVAILEGNQWIPSFQRLRQHHQFTSYLIQVYLAAMTYYTYNEVSFMALDNISPISHALASTLRRVFIITTSMMVFGNKMTPLGAFGSSMAVGGALLYSAAKNHYKKKKAV</sequence>
<evidence type="ECO:0000259" key="8">
    <source>
        <dbReference type="Pfam" id="PF03151"/>
    </source>
</evidence>
<dbReference type="GO" id="GO:0016020">
    <property type="term" value="C:membrane"/>
    <property type="evidence" value="ECO:0007669"/>
    <property type="project" value="UniProtKB-SubCell"/>
</dbReference>
<feature type="chain" id="PRO_5040192679" evidence="7">
    <location>
        <begin position="24"/>
        <end position="402"/>
    </location>
</feature>
<keyword evidence="2 6" id="KW-0812">Transmembrane</keyword>
<dbReference type="InterPro" id="IPR050186">
    <property type="entry name" value="TPT_transporter"/>
</dbReference>
<keyword evidence="3 6" id="KW-1133">Transmembrane helix</keyword>
<evidence type="ECO:0000256" key="7">
    <source>
        <dbReference type="SAM" id="SignalP"/>
    </source>
</evidence>
<evidence type="ECO:0000256" key="2">
    <source>
        <dbReference type="ARBA" id="ARBA00022692"/>
    </source>
</evidence>
<dbReference type="EMBL" id="CAICTM010000251">
    <property type="protein sequence ID" value="CAB9506041.1"/>
    <property type="molecule type" value="Genomic_DNA"/>
</dbReference>
<keyword evidence="4 6" id="KW-0472">Membrane</keyword>
<dbReference type="AlphaFoldDB" id="A0A9N8DSM1"/>
<keyword evidence="10" id="KW-1185">Reference proteome</keyword>
<feature type="region of interest" description="Disordered" evidence="5">
    <location>
        <begin position="62"/>
        <end position="82"/>
    </location>
</feature>
<dbReference type="SUPFAM" id="SSF103481">
    <property type="entry name" value="Multidrug resistance efflux transporter EmrE"/>
    <property type="match status" value="1"/>
</dbReference>
<dbReference type="InterPro" id="IPR004853">
    <property type="entry name" value="Sugar_P_trans_dom"/>
</dbReference>
<comment type="subcellular location">
    <subcellularLocation>
        <location evidence="1">Membrane</location>
        <topology evidence="1">Multi-pass membrane protein</topology>
    </subcellularLocation>
</comment>
<feature type="signal peptide" evidence="7">
    <location>
        <begin position="1"/>
        <end position="23"/>
    </location>
</feature>
<dbReference type="OrthoDB" id="6418713at2759"/>
<dbReference type="Pfam" id="PF03151">
    <property type="entry name" value="TPT"/>
    <property type="match status" value="1"/>
</dbReference>
<evidence type="ECO:0000313" key="10">
    <source>
        <dbReference type="Proteomes" id="UP001153069"/>
    </source>
</evidence>
<evidence type="ECO:0000256" key="4">
    <source>
        <dbReference type="ARBA" id="ARBA00023136"/>
    </source>
</evidence>
<evidence type="ECO:0000256" key="6">
    <source>
        <dbReference type="SAM" id="Phobius"/>
    </source>
</evidence>
<feature type="transmembrane region" description="Helical" evidence="6">
    <location>
        <begin position="127"/>
        <end position="149"/>
    </location>
</feature>
<evidence type="ECO:0000256" key="3">
    <source>
        <dbReference type="ARBA" id="ARBA00022989"/>
    </source>
</evidence>
<gene>
    <name evidence="9" type="ORF">SEMRO_252_G099490.1</name>
</gene>
<dbReference type="InterPro" id="IPR037185">
    <property type="entry name" value="EmrE-like"/>
</dbReference>
<proteinExistence type="predicted"/>
<keyword evidence="7" id="KW-0732">Signal</keyword>
<evidence type="ECO:0000256" key="5">
    <source>
        <dbReference type="SAM" id="MobiDB-lite"/>
    </source>
</evidence>
<feature type="transmembrane region" description="Helical" evidence="6">
    <location>
        <begin position="278"/>
        <end position="303"/>
    </location>
</feature>
<feature type="transmembrane region" description="Helical" evidence="6">
    <location>
        <begin position="169"/>
        <end position="193"/>
    </location>
</feature>
<name>A0A9N8DSM1_9STRA</name>
<organism evidence="9 10">
    <name type="scientific">Seminavis robusta</name>
    <dbReference type="NCBI Taxonomy" id="568900"/>
    <lineage>
        <taxon>Eukaryota</taxon>
        <taxon>Sar</taxon>
        <taxon>Stramenopiles</taxon>
        <taxon>Ochrophyta</taxon>
        <taxon>Bacillariophyta</taxon>
        <taxon>Bacillariophyceae</taxon>
        <taxon>Bacillariophycidae</taxon>
        <taxon>Naviculales</taxon>
        <taxon>Naviculaceae</taxon>
        <taxon>Seminavis</taxon>
    </lineage>
</organism>
<reference evidence="9" key="1">
    <citation type="submission" date="2020-06" db="EMBL/GenBank/DDBJ databases">
        <authorList>
            <consortium name="Plant Systems Biology data submission"/>
        </authorList>
    </citation>
    <scope>NUCLEOTIDE SEQUENCE</scope>
    <source>
        <strain evidence="9">D6</strain>
    </source>
</reference>
<dbReference type="Proteomes" id="UP001153069">
    <property type="component" value="Unassembled WGS sequence"/>
</dbReference>